<dbReference type="PANTHER" id="PTHR35800">
    <property type="entry name" value="PROTEIN JAG"/>
    <property type="match status" value="1"/>
</dbReference>
<reference evidence="3 4" key="1">
    <citation type="submission" date="2019-06" db="EMBL/GenBank/DDBJ databases">
        <title>Sequencing the genomes of 1000 actinobacteria strains.</title>
        <authorList>
            <person name="Klenk H.-P."/>
        </authorList>
    </citation>
    <scope>NUCLEOTIDE SEQUENCE [LARGE SCALE GENOMIC DNA]</scope>
    <source>
        <strain evidence="3 4">DSM 46699</strain>
    </source>
</reference>
<dbReference type="Gene3D" id="3.30.1370.50">
    <property type="entry name" value="R3H-like domain"/>
    <property type="match status" value="1"/>
</dbReference>
<dbReference type="Proteomes" id="UP000316184">
    <property type="component" value="Unassembled WGS sequence"/>
</dbReference>
<feature type="domain" description="R3H" evidence="2">
    <location>
        <begin position="122"/>
        <end position="187"/>
    </location>
</feature>
<dbReference type="RefSeq" id="WP_145740649.1">
    <property type="nucleotide sequence ID" value="NZ_VIWX01000003.1"/>
</dbReference>
<evidence type="ECO:0000256" key="1">
    <source>
        <dbReference type="SAM" id="MobiDB-lite"/>
    </source>
</evidence>
<dbReference type="SUPFAM" id="SSF82708">
    <property type="entry name" value="R3H domain"/>
    <property type="match status" value="1"/>
</dbReference>
<dbReference type="InterPro" id="IPR039247">
    <property type="entry name" value="KhpB"/>
</dbReference>
<accession>A0A561U5F1</accession>
<dbReference type="InterPro" id="IPR034079">
    <property type="entry name" value="R3H_KhpB"/>
</dbReference>
<name>A0A561U5F1_9PSEU</name>
<comment type="caution">
    <text evidence="3">The sequence shown here is derived from an EMBL/GenBank/DDBJ whole genome shotgun (WGS) entry which is preliminary data.</text>
</comment>
<dbReference type="AlphaFoldDB" id="A0A561U5F1"/>
<proteinExistence type="predicted"/>
<dbReference type="InterPro" id="IPR001374">
    <property type="entry name" value="R3H_dom"/>
</dbReference>
<dbReference type="Gene3D" id="3.30.300.20">
    <property type="match status" value="1"/>
</dbReference>
<dbReference type="GO" id="GO:0003723">
    <property type="term" value="F:RNA binding"/>
    <property type="evidence" value="ECO:0007669"/>
    <property type="project" value="InterPro"/>
</dbReference>
<organism evidence="3 4">
    <name type="scientific">Saccharopolyspora dendranthemae</name>
    <dbReference type="NCBI Taxonomy" id="1181886"/>
    <lineage>
        <taxon>Bacteria</taxon>
        <taxon>Bacillati</taxon>
        <taxon>Actinomycetota</taxon>
        <taxon>Actinomycetes</taxon>
        <taxon>Pseudonocardiales</taxon>
        <taxon>Pseudonocardiaceae</taxon>
        <taxon>Saccharopolyspora</taxon>
    </lineage>
</organism>
<gene>
    <name evidence="3" type="ORF">FHU35_13304</name>
</gene>
<dbReference type="PANTHER" id="PTHR35800:SF1">
    <property type="entry name" value="RNA-BINDING PROTEIN KHPB"/>
    <property type="match status" value="1"/>
</dbReference>
<dbReference type="SMART" id="SM00393">
    <property type="entry name" value="R3H"/>
    <property type="match status" value="1"/>
</dbReference>
<dbReference type="Pfam" id="PF01424">
    <property type="entry name" value="R3H"/>
    <property type="match status" value="1"/>
</dbReference>
<sequence>MSETVQESPAVAEGSNAPANTDAPAESSPEASNTETLLVQEGDVAGDYLERLLDLLDYDGDIDLDVEAGRAVVSVDGGPDLEKLVGGRGQVLEALQELTRLAVQQDTGVRSRLMLDVSGWRAGRREELSDLGRSTAEEVLKTGQEARLRPMTPFERKIIHDAVAAIEGVYSESEGEEPSRKVVVFKS</sequence>
<protein>
    <submittedName>
        <fullName evidence="3">SpoIIIJ-associated protein</fullName>
    </submittedName>
</protein>
<dbReference type="EMBL" id="VIWX01000003">
    <property type="protein sequence ID" value="TWF94589.1"/>
    <property type="molecule type" value="Genomic_DNA"/>
</dbReference>
<evidence type="ECO:0000313" key="3">
    <source>
        <dbReference type="EMBL" id="TWF94589.1"/>
    </source>
</evidence>
<dbReference type="InterPro" id="IPR036867">
    <property type="entry name" value="R3H_dom_sf"/>
</dbReference>
<evidence type="ECO:0000313" key="4">
    <source>
        <dbReference type="Proteomes" id="UP000316184"/>
    </source>
</evidence>
<dbReference type="OrthoDB" id="9794483at2"/>
<dbReference type="InterPro" id="IPR015946">
    <property type="entry name" value="KH_dom-like_a/b"/>
</dbReference>
<dbReference type="CDD" id="cd02644">
    <property type="entry name" value="R3H_jag"/>
    <property type="match status" value="1"/>
</dbReference>
<evidence type="ECO:0000259" key="2">
    <source>
        <dbReference type="PROSITE" id="PS51061"/>
    </source>
</evidence>
<feature type="region of interest" description="Disordered" evidence="1">
    <location>
        <begin position="1"/>
        <end position="33"/>
    </location>
</feature>
<keyword evidence="4" id="KW-1185">Reference proteome</keyword>
<dbReference type="PROSITE" id="PS51061">
    <property type="entry name" value="R3H"/>
    <property type="match status" value="1"/>
</dbReference>